<dbReference type="EMBL" id="LR797198">
    <property type="protein sequence ID" value="CAB4193440.1"/>
    <property type="molecule type" value="Genomic_DNA"/>
</dbReference>
<accession>A0A6J5R7C3</accession>
<reference evidence="3" key="1">
    <citation type="submission" date="2020-05" db="EMBL/GenBank/DDBJ databases">
        <authorList>
            <person name="Chiriac C."/>
            <person name="Salcher M."/>
            <person name="Ghai R."/>
            <person name="Kavagutti S V."/>
        </authorList>
    </citation>
    <scope>NUCLEOTIDE SEQUENCE</scope>
</reference>
<gene>
    <name evidence="2" type="ORF">UFOVP1119_100</name>
    <name evidence="3" type="ORF">UFOVP1238_74</name>
</gene>
<feature type="domain" description="Phage-like element PBSX protein XkdF" evidence="1">
    <location>
        <begin position="21"/>
        <end position="125"/>
    </location>
</feature>
<name>A0A6J5R7C3_9CAUD</name>
<protein>
    <submittedName>
        <fullName evidence="3">Phage-like element PBSX protein, XkdF</fullName>
    </submittedName>
</protein>
<dbReference type="InterPro" id="IPR027924">
    <property type="entry name" value="XkdF"/>
</dbReference>
<proteinExistence type="predicted"/>
<dbReference type="Pfam" id="PF14550">
    <property type="entry name" value="Peptidase_S78_2"/>
    <property type="match status" value="1"/>
</dbReference>
<organism evidence="3">
    <name type="scientific">uncultured Caudovirales phage</name>
    <dbReference type="NCBI Taxonomy" id="2100421"/>
    <lineage>
        <taxon>Viruses</taxon>
        <taxon>Duplodnaviria</taxon>
        <taxon>Heunggongvirae</taxon>
        <taxon>Uroviricota</taxon>
        <taxon>Caudoviricetes</taxon>
        <taxon>Peduoviridae</taxon>
        <taxon>Maltschvirus</taxon>
        <taxon>Maltschvirus maltsch</taxon>
    </lineage>
</organism>
<evidence type="ECO:0000313" key="2">
    <source>
        <dbReference type="EMBL" id="CAB4185688.1"/>
    </source>
</evidence>
<sequence>MDIRKSHWNNSESSMALAFPIAKVNREKRTVSGFASLDNIDRHGDIVTAEASKRAFENFRGNIREMHQPTAVGKMLDFSEDSFFDKESGKKYSGVYVTAYISKGAQDTWEKVLDGTLTGFSIGGNIVDAKMEKSADGTGEDRRVIHNYDLHELSLVDSPANPLANIFSIQKTDTGNIYKGIVANVPTENVFWCKSDEIVSTSSQDGKDCVVCGTTMSNIGWVEQTEVEKFESVQKVLDSYLKKDDAPTSSHGALETAAPHNVIDSETAINTYPDQNKGKKVSPINLDRVTVKKNEGGNEMTEETTTTTEEVIEKSVDVETSATAETVNEASDLTGEAIEKAVAISEVEDTLDFTKMIGDLKTFFNESIEKNYATHAATAEDVKRMVEETRAEMGKAIDDIKAKQEEIAKSVTDMYGKIDYLDNRIGGFESATAVKKSSDLNGSMEDTKIQKTSIWQGTFLGVNSLTK</sequence>
<evidence type="ECO:0000313" key="3">
    <source>
        <dbReference type="EMBL" id="CAB4193440.1"/>
    </source>
</evidence>
<evidence type="ECO:0000259" key="1">
    <source>
        <dbReference type="Pfam" id="PF14550"/>
    </source>
</evidence>
<dbReference type="EMBL" id="LR797076">
    <property type="protein sequence ID" value="CAB4185688.1"/>
    <property type="molecule type" value="Genomic_DNA"/>
</dbReference>